<evidence type="ECO:0000313" key="1">
    <source>
        <dbReference type="EMBL" id="AFK70190.1"/>
    </source>
</evidence>
<name>I3UXG9_PSEPU</name>
<reference evidence="1 2" key="1">
    <citation type="journal article" date="2012" name="J. Bacteriol.">
        <title>Complete Genome Sequence of the Naphthalene-Degrading Pseudomonas putida Strain ND6.</title>
        <authorList>
            <person name="Li S."/>
            <person name="Zhao H."/>
            <person name="Li Y."/>
            <person name="Niu S."/>
            <person name="Cai B."/>
        </authorList>
    </citation>
    <scope>NUCLEOTIDE SEQUENCE [LARGE SCALE GENOMIC DNA]</scope>
    <source>
        <strain evidence="1 2">ND6</strain>
    </source>
</reference>
<protein>
    <submittedName>
        <fullName evidence="1">Uncharacterized protein</fullName>
    </submittedName>
</protein>
<dbReference type="Proteomes" id="UP000005268">
    <property type="component" value="Chromosome"/>
</dbReference>
<evidence type="ECO:0000313" key="2">
    <source>
        <dbReference type="Proteomes" id="UP000005268"/>
    </source>
</evidence>
<dbReference type="KEGG" id="ppi:YSA_06352"/>
<dbReference type="AlphaFoldDB" id="I3UXG9"/>
<gene>
    <name evidence="1" type="ORF">YSA_06352</name>
</gene>
<proteinExistence type="predicted"/>
<accession>I3UXG9</accession>
<sequence length="35" mass="4021">MLLIRSCTFSCKWLIEIDPAMKTVVMVYFQVIVAA</sequence>
<organism evidence="1 2">
    <name type="scientific">Pseudomonas putida ND6</name>
    <dbReference type="NCBI Taxonomy" id="231023"/>
    <lineage>
        <taxon>Bacteria</taxon>
        <taxon>Pseudomonadati</taxon>
        <taxon>Pseudomonadota</taxon>
        <taxon>Gammaproteobacteria</taxon>
        <taxon>Pseudomonadales</taxon>
        <taxon>Pseudomonadaceae</taxon>
        <taxon>Pseudomonas</taxon>
    </lineage>
</organism>
<dbReference type="EMBL" id="CP003588">
    <property type="protein sequence ID" value="AFK70190.1"/>
    <property type="molecule type" value="Genomic_DNA"/>
</dbReference>
<dbReference type="HOGENOM" id="CLU_3366702_0_0_6"/>